<proteinExistence type="predicted"/>
<protein>
    <recommendedName>
        <fullName evidence="4">IPT/TIG domain-containing protein</fullName>
    </recommendedName>
</protein>
<evidence type="ECO:0008006" key="4">
    <source>
        <dbReference type="Google" id="ProtNLM"/>
    </source>
</evidence>
<feature type="compositionally biased region" description="Low complexity" evidence="1">
    <location>
        <begin position="13"/>
        <end position="30"/>
    </location>
</feature>
<feature type="compositionally biased region" description="Pro residues" evidence="1">
    <location>
        <begin position="31"/>
        <end position="43"/>
    </location>
</feature>
<comment type="caution">
    <text evidence="2">The sequence shown here is derived from an EMBL/GenBank/DDBJ whole genome shotgun (WGS) entry which is preliminary data.</text>
</comment>
<name>A0ABW4AK36_9ACTN</name>
<keyword evidence="3" id="KW-1185">Reference proteome</keyword>
<feature type="region of interest" description="Disordered" evidence="1">
    <location>
        <begin position="13"/>
        <end position="56"/>
    </location>
</feature>
<feature type="compositionally biased region" description="Low complexity" evidence="1">
    <location>
        <begin position="44"/>
        <end position="56"/>
    </location>
</feature>
<sequence length="1288" mass="132779">MSGLIIAAGLPGTAYATTPTPIPSPSAASPTPSPTPTPTPTAPTPGTSTTESTAEPTHAVAATCGGELALGTPVTCDEISGKTHHTYTFRTTIADERILTQFHSTGDNTQASVQGESCFLGPYASECVIAEPGVHTIDVRLYSGSGTASYGIGVESRSRPSSCTTLDPATFTVDGPLRDGKLARGAAGHCYRFAGTAGMRLNVETEVTPATEGAAASLEGWIEDPAGERVCPIQWGGGSCSLTGDGTHTIFLADDYGGAVDYRFRLVRTDVPLGCGTLRQAGFGIPAADQVASGEVAASGFDCWTVTATAGVKRVQTTDGGQLRWEVSNAAGVVCSEWGDPCDLPEAGTYTLWLRNTDWQPREYRASIIDIAGDAGCAAPVGTGWDQPTVTAPASDGVGAVCQPFTAAPGERIVTYVSGGGFGWITDRTGQDICADQRYDDLGGCALPGTGPYRLVVLSSGDRETELQIRRLSSPAGCPVLAPGAYGAGPAGALDANRCRILDVPAAGRHLVRVVDDENYESYTAIHDVDGIKVCDAGYLCDFPKAGRYTLVVGGAYDGGGVVESEHAVVFTAPTASGCVRTGDQGYATGAVLGSFTVVGETDCLELDSTAGATIGVTLPPRVTGAARPEWTLINGDGTDLCSNGCKLAGPAPYRILLNAPEDSAAGDYRVVVQRLDRVSGCTVLPQGAIGNTVGAVTAFAADRFTTCYSIPANQHSVDETIGYAPVTGHDGWANISVRDETGKQVCGSGRWASAQLVRCDFESGKAYTVLLTAAATDFQYRISRKDTSAAGAKCQTPANTVLGGPAMAGDLRTDEDLHCYRVTAAAADSYWLGVRSTGLAARYWITDAAGADRCSGYVVPCRASGSTSYQIFVWPAVDGQTVPYRVDTWRLTSAGQPVAQCPAVNAAPAFGPISGTLSDQRTAVCVAVPVNYRSAFKAAISNTGGGTETPEPYYFQTRTDDGITACSWAEGGRGCQVSLPYDNPSGMALFVLAPETTDGNLPFRADIKCDYEPCTPGYSLGSVTPGSAPNSGPATLTLRGSGFAATDTVTLTRSGSTSIPATVKSVTDGLTMTVTADLTDATPGAWNVVARSAGGSGATLNGGLTVTAGALKATRAPSITGTVRVGGTVRAAAGSWSPAPTSWSYQWAANGVAIKGATGSAYQIPASLRGKRLTVTVIAKRANRSNTAVSSAAVTVGYGAAPKATARPKIKGTVKAGKAVKVSVGAWSPQATSYRYEWRVNGKLVAVTATLKLKAAWAGKKLTLTVVAKRTGHYDGRATSVAIKIKK</sequence>
<evidence type="ECO:0000313" key="2">
    <source>
        <dbReference type="EMBL" id="MFD1371201.1"/>
    </source>
</evidence>
<reference evidence="3" key="1">
    <citation type="journal article" date="2019" name="Int. J. Syst. Evol. Microbiol.">
        <title>The Global Catalogue of Microorganisms (GCM) 10K type strain sequencing project: providing services to taxonomists for standard genome sequencing and annotation.</title>
        <authorList>
            <consortium name="The Broad Institute Genomics Platform"/>
            <consortium name="The Broad Institute Genome Sequencing Center for Infectious Disease"/>
            <person name="Wu L."/>
            <person name="Ma J."/>
        </authorList>
    </citation>
    <scope>NUCLEOTIDE SEQUENCE [LARGE SCALE GENOMIC DNA]</scope>
    <source>
        <strain evidence="3">CCM 7526</strain>
    </source>
</reference>
<organism evidence="2 3">
    <name type="scientific">Actinoplanes sichuanensis</name>
    <dbReference type="NCBI Taxonomy" id="512349"/>
    <lineage>
        <taxon>Bacteria</taxon>
        <taxon>Bacillati</taxon>
        <taxon>Actinomycetota</taxon>
        <taxon>Actinomycetes</taxon>
        <taxon>Micromonosporales</taxon>
        <taxon>Micromonosporaceae</taxon>
        <taxon>Actinoplanes</taxon>
    </lineage>
</organism>
<dbReference type="Proteomes" id="UP001597183">
    <property type="component" value="Unassembled WGS sequence"/>
</dbReference>
<dbReference type="EMBL" id="JBHTMK010000051">
    <property type="protein sequence ID" value="MFD1371201.1"/>
    <property type="molecule type" value="Genomic_DNA"/>
</dbReference>
<evidence type="ECO:0000313" key="3">
    <source>
        <dbReference type="Proteomes" id="UP001597183"/>
    </source>
</evidence>
<accession>A0ABW4AK36</accession>
<gene>
    <name evidence="2" type="ORF">ACFQ5G_38210</name>
</gene>
<dbReference type="Gene3D" id="2.60.40.2700">
    <property type="match status" value="1"/>
</dbReference>
<evidence type="ECO:0000256" key="1">
    <source>
        <dbReference type="SAM" id="MobiDB-lite"/>
    </source>
</evidence>
<dbReference type="RefSeq" id="WP_317789683.1">
    <property type="nucleotide sequence ID" value="NZ_AP028461.1"/>
</dbReference>